<dbReference type="Gene3D" id="3.40.50.1820">
    <property type="entry name" value="alpha/beta hydrolase"/>
    <property type="match status" value="1"/>
</dbReference>
<dbReference type="InterPro" id="IPR002168">
    <property type="entry name" value="Lipase_GDXG_HIS_AS"/>
</dbReference>
<evidence type="ECO:0000256" key="1">
    <source>
        <dbReference type="ARBA" id="ARBA00010515"/>
    </source>
</evidence>
<evidence type="ECO:0000256" key="2">
    <source>
        <dbReference type="ARBA" id="ARBA00022801"/>
    </source>
</evidence>
<proteinExistence type="inferred from homology"/>
<dbReference type="Pfam" id="PF07859">
    <property type="entry name" value="Abhydrolase_3"/>
    <property type="match status" value="1"/>
</dbReference>
<dbReference type="SUPFAM" id="SSF53474">
    <property type="entry name" value="alpha/beta-Hydrolases"/>
    <property type="match status" value="1"/>
</dbReference>
<gene>
    <name evidence="4" type="ORF">BMR96_08830</name>
</gene>
<reference evidence="4 5" key="1">
    <citation type="journal article" date="2017" name="Front. Microbiol.">
        <title>Genomic Characterization of Dairy Associated Leuconostoc Species and Diversity of Leuconostocs in Undefined Mixed Mesophilic Starter Cultures.</title>
        <authorList>
            <person name="Frantzen C.A."/>
            <person name="Kot W."/>
            <person name="Pedersen T.B."/>
            <person name="Ardo Y.M."/>
            <person name="Broadbent J.R."/>
            <person name="Neve H."/>
            <person name="Hansen L.H."/>
            <person name="Dal Bello F."/>
            <person name="Ostlie H.M."/>
            <person name="Kleppen H.P."/>
            <person name="Vogensen F.K."/>
            <person name="Holo H."/>
        </authorList>
    </citation>
    <scope>NUCLEOTIDE SEQUENCE [LARGE SCALE GENOMIC DNA]</scope>
    <source>
        <strain evidence="4 5">LMGCF08</strain>
    </source>
</reference>
<dbReference type="PROSITE" id="PS01173">
    <property type="entry name" value="LIPASE_GDXG_HIS"/>
    <property type="match status" value="1"/>
</dbReference>
<accession>A0A1X0VBT7</accession>
<dbReference type="STRING" id="33968.BMS77_01600"/>
<comment type="similarity">
    <text evidence="1">Belongs to the 'GDXG' lipolytic enzyme family.</text>
</comment>
<dbReference type="InterPro" id="IPR013094">
    <property type="entry name" value="AB_hydrolase_3"/>
</dbReference>
<organism evidence="4 5">
    <name type="scientific">Leuconostoc pseudomesenteroides</name>
    <dbReference type="NCBI Taxonomy" id="33968"/>
    <lineage>
        <taxon>Bacteria</taxon>
        <taxon>Bacillati</taxon>
        <taxon>Bacillota</taxon>
        <taxon>Bacilli</taxon>
        <taxon>Lactobacillales</taxon>
        <taxon>Lactobacillaceae</taxon>
        <taxon>Leuconostoc</taxon>
    </lineage>
</organism>
<evidence type="ECO:0000313" key="5">
    <source>
        <dbReference type="Proteomes" id="UP000192288"/>
    </source>
</evidence>
<dbReference type="InterPro" id="IPR050300">
    <property type="entry name" value="GDXG_lipolytic_enzyme"/>
</dbReference>
<dbReference type="AlphaFoldDB" id="A0A1X0VBT7"/>
<feature type="domain" description="Alpha/beta hydrolase fold-3" evidence="3">
    <location>
        <begin position="93"/>
        <end position="300"/>
    </location>
</feature>
<dbReference type="eggNOG" id="COG0657">
    <property type="taxonomic scope" value="Bacteria"/>
</dbReference>
<keyword evidence="2" id="KW-0378">Hydrolase</keyword>
<dbReference type="Proteomes" id="UP000192288">
    <property type="component" value="Unassembled WGS sequence"/>
</dbReference>
<evidence type="ECO:0000259" key="3">
    <source>
        <dbReference type="Pfam" id="PF07859"/>
    </source>
</evidence>
<evidence type="ECO:0000313" key="4">
    <source>
        <dbReference type="EMBL" id="ORI97130.1"/>
    </source>
</evidence>
<sequence>MWRRIRRWLFWLVVSLLVIILTTLLAFSLSPRPSAYLIKRMFDGPVTITDKSAFKSASKNVTVTGNVVYPSHYQKNTLDIYQPKDVTKSKATLVWVHGGGYVGGDKSGMKEFATKIAADAKLTVIAINYQLAPTATYPSQLYQLNDAINYLKSQSNLNTSQIIVGGDSAGAQIALQYAALATNKSYAKSMKFQTAIPKDAVKGAISYCGPVNLKQVLDQKSDSLILKWFVHSVAWSELGTRQWQKSVELKQASLVDHVTTEFPPTYITDGNAYSFQDQGLAFEKKLQQLGVLVTSQFFNHTSKSITHEYQFNYQTKAAKKCYQQTLAYIASVE</sequence>
<dbReference type="PANTHER" id="PTHR48081">
    <property type="entry name" value="AB HYDROLASE SUPERFAMILY PROTEIN C4A8.06C"/>
    <property type="match status" value="1"/>
</dbReference>
<protein>
    <submittedName>
        <fullName evidence="4">Lipase</fullName>
    </submittedName>
</protein>
<dbReference type="RefSeq" id="WP_004914011.1">
    <property type="nucleotide sequence ID" value="NZ_MPLS01000043.1"/>
</dbReference>
<dbReference type="GO" id="GO:0016787">
    <property type="term" value="F:hydrolase activity"/>
    <property type="evidence" value="ECO:0007669"/>
    <property type="project" value="UniProtKB-KW"/>
</dbReference>
<comment type="caution">
    <text evidence="4">The sequence shown here is derived from an EMBL/GenBank/DDBJ whole genome shotgun (WGS) entry which is preliminary data.</text>
</comment>
<dbReference type="PANTHER" id="PTHR48081:SF6">
    <property type="entry name" value="PEPTIDASE S9 PROLYL OLIGOPEPTIDASE CATALYTIC DOMAIN-CONTAINING PROTEIN"/>
    <property type="match status" value="1"/>
</dbReference>
<dbReference type="EMBL" id="MPLS01000043">
    <property type="protein sequence ID" value="ORI97130.1"/>
    <property type="molecule type" value="Genomic_DNA"/>
</dbReference>
<name>A0A1X0VBT7_LEUPS</name>
<dbReference type="InterPro" id="IPR029058">
    <property type="entry name" value="AB_hydrolase_fold"/>
</dbReference>